<feature type="repeat" description="ANK" evidence="3">
    <location>
        <begin position="93"/>
        <end position="125"/>
    </location>
</feature>
<evidence type="ECO:0000313" key="4">
    <source>
        <dbReference type="EMBL" id="KAH8986449.1"/>
    </source>
</evidence>
<dbReference type="PANTHER" id="PTHR24171">
    <property type="entry name" value="ANKYRIN REPEAT DOMAIN-CONTAINING PROTEIN 39-RELATED"/>
    <property type="match status" value="1"/>
</dbReference>
<dbReference type="SUPFAM" id="SSF48403">
    <property type="entry name" value="Ankyrin repeat"/>
    <property type="match status" value="1"/>
</dbReference>
<dbReference type="AlphaFoldDB" id="A0AAD4LCN9"/>
<accession>A0AAD4LCN9</accession>
<dbReference type="Gene3D" id="1.25.40.20">
    <property type="entry name" value="Ankyrin repeat-containing domain"/>
    <property type="match status" value="2"/>
</dbReference>
<evidence type="ECO:0000256" key="1">
    <source>
        <dbReference type="ARBA" id="ARBA00022737"/>
    </source>
</evidence>
<sequence>MRLLLDCGVDVNGRDKEQAAPLHLASYYGHVEAAEVLLDHDAWANAKDIRGQTPLHQLLLGSHNSSDPGKVQVVRLAQRLLERGADVNAQNMDHETPLHLASRLRLHEVARILLKHGADVNMKNSEGKSTLQLASGRKGKAMKRLLLKYSAK</sequence>
<gene>
    <name evidence="4" type="ORF">EDB92DRAFT_1879079</name>
</gene>
<evidence type="ECO:0000256" key="2">
    <source>
        <dbReference type="ARBA" id="ARBA00023043"/>
    </source>
</evidence>
<dbReference type="PROSITE" id="PS50088">
    <property type="entry name" value="ANK_REPEAT"/>
    <property type="match status" value="3"/>
</dbReference>
<dbReference type="Pfam" id="PF13857">
    <property type="entry name" value="Ank_5"/>
    <property type="match status" value="1"/>
</dbReference>
<dbReference type="SMART" id="SM00248">
    <property type="entry name" value="ANK"/>
    <property type="match status" value="3"/>
</dbReference>
<evidence type="ECO:0000256" key="3">
    <source>
        <dbReference type="PROSITE-ProRule" id="PRU00023"/>
    </source>
</evidence>
<dbReference type="EMBL" id="JAKELL010000054">
    <property type="protein sequence ID" value="KAH8986449.1"/>
    <property type="molecule type" value="Genomic_DNA"/>
</dbReference>
<feature type="repeat" description="ANK" evidence="3">
    <location>
        <begin position="17"/>
        <end position="49"/>
    </location>
</feature>
<keyword evidence="5" id="KW-1185">Reference proteome</keyword>
<feature type="repeat" description="ANK" evidence="3">
    <location>
        <begin position="50"/>
        <end position="92"/>
    </location>
</feature>
<name>A0AAD4LCN9_9AGAM</name>
<dbReference type="Pfam" id="PF12796">
    <property type="entry name" value="Ank_2"/>
    <property type="match status" value="1"/>
</dbReference>
<dbReference type="InterPro" id="IPR036770">
    <property type="entry name" value="Ankyrin_rpt-contain_sf"/>
</dbReference>
<reference evidence="4" key="1">
    <citation type="submission" date="2022-01" db="EMBL/GenBank/DDBJ databases">
        <title>Comparative genomics reveals a dynamic genome evolution in the ectomycorrhizal milk-cap (Lactarius) mushrooms.</title>
        <authorList>
            <consortium name="DOE Joint Genome Institute"/>
            <person name="Lebreton A."/>
            <person name="Tang N."/>
            <person name="Kuo A."/>
            <person name="LaButti K."/>
            <person name="Drula E."/>
            <person name="Barry K."/>
            <person name="Clum A."/>
            <person name="Lipzen A."/>
            <person name="Mousain D."/>
            <person name="Ng V."/>
            <person name="Wang R."/>
            <person name="Wang X."/>
            <person name="Dai Y."/>
            <person name="Henrissat B."/>
            <person name="Grigoriev I.V."/>
            <person name="Guerin-Laguette A."/>
            <person name="Yu F."/>
            <person name="Martin F.M."/>
        </authorList>
    </citation>
    <scope>NUCLEOTIDE SEQUENCE</scope>
    <source>
        <strain evidence="4">QP</strain>
    </source>
</reference>
<keyword evidence="2 3" id="KW-0040">ANK repeat</keyword>
<dbReference type="PRINTS" id="PR01415">
    <property type="entry name" value="ANKYRIN"/>
</dbReference>
<comment type="caution">
    <text evidence="4">The sequence shown here is derived from an EMBL/GenBank/DDBJ whole genome shotgun (WGS) entry which is preliminary data.</text>
</comment>
<dbReference type="InterPro" id="IPR002110">
    <property type="entry name" value="Ankyrin_rpt"/>
</dbReference>
<evidence type="ECO:0000313" key="5">
    <source>
        <dbReference type="Proteomes" id="UP001201163"/>
    </source>
</evidence>
<keyword evidence="1" id="KW-0677">Repeat</keyword>
<dbReference type="Proteomes" id="UP001201163">
    <property type="component" value="Unassembled WGS sequence"/>
</dbReference>
<dbReference type="PROSITE" id="PS50297">
    <property type="entry name" value="ANK_REP_REGION"/>
    <property type="match status" value="2"/>
</dbReference>
<proteinExistence type="predicted"/>
<protein>
    <submittedName>
        <fullName evidence="4">Gtp-tubulin in complex with A Darpin</fullName>
    </submittedName>
</protein>
<organism evidence="4 5">
    <name type="scientific">Lactarius akahatsu</name>
    <dbReference type="NCBI Taxonomy" id="416441"/>
    <lineage>
        <taxon>Eukaryota</taxon>
        <taxon>Fungi</taxon>
        <taxon>Dikarya</taxon>
        <taxon>Basidiomycota</taxon>
        <taxon>Agaricomycotina</taxon>
        <taxon>Agaricomycetes</taxon>
        <taxon>Russulales</taxon>
        <taxon>Russulaceae</taxon>
        <taxon>Lactarius</taxon>
    </lineage>
</organism>